<dbReference type="RefSeq" id="WP_082118839.1">
    <property type="nucleotide sequence ID" value="NZ_JAEILD010000180.1"/>
</dbReference>
<protein>
    <submittedName>
        <fullName evidence="2">Toll/interleukin-1 receptor domain-containing protein</fullName>
    </submittedName>
</protein>
<gene>
    <name evidence="2" type="ORF">YA0849_28625</name>
</gene>
<proteinExistence type="predicted"/>
<dbReference type="Proteomes" id="UP000614123">
    <property type="component" value="Unassembled WGS sequence"/>
</dbReference>
<comment type="caution">
    <text evidence="2">The sequence shown here is derived from an EMBL/GenBank/DDBJ whole genome shotgun (WGS) entry which is preliminary data.</text>
</comment>
<keyword evidence="2" id="KW-0675">Receptor</keyword>
<organism evidence="2 3">
    <name type="scientific">Pseudomonas veronii</name>
    <dbReference type="NCBI Taxonomy" id="76761"/>
    <lineage>
        <taxon>Bacteria</taxon>
        <taxon>Pseudomonadati</taxon>
        <taxon>Pseudomonadota</taxon>
        <taxon>Gammaproteobacteria</taxon>
        <taxon>Pseudomonadales</taxon>
        <taxon>Pseudomonadaceae</taxon>
        <taxon>Pseudomonas</taxon>
    </lineage>
</organism>
<dbReference type="InterPro" id="IPR035897">
    <property type="entry name" value="Toll_tir_struct_dom_sf"/>
</dbReference>
<name>A0ABS0VS60_PSEVE</name>
<reference evidence="2 3" key="1">
    <citation type="submission" date="2020-12" db="EMBL/GenBank/DDBJ databases">
        <title>Comparative genomic insights into the epidemiology and virulence of plant pathogenic Pseudomonads from Turkey.</title>
        <authorList>
            <person name="Dillon M."/>
            <person name="Ruiz-Bedoya T."/>
            <person name="Bendalovic-Torma C."/>
            <person name="Guttman K.M."/>
            <person name="Kwak H."/>
            <person name="Middleton M.A."/>
            <person name="Wang P.W."/>
            <person name="Horuz S."/>
            <person name="Aysan Y."/>
            <person name="Guttman D.S."/>
        </authorList>
    </citation>
    <scope>NUCLEOTIDE SEQUENCE [LARGE SCALE GENOMIC DNA]</scope>
    <source>
        <strain evidence="2 3">S4_EA_3a</strain>
    </source>
</reference>
<sequence>MKIFLSHQQTDSLLALRIQGHLKNNHDIDCYLDVIDPKFNNGEDIAAHVRRELDRCTQLLAVVSDATKGSWWVPWEIGVATEKDFPLATFGGGIELPEYLKKWPYLRSIPDLDKYAEASKDASRHVVVSGMESASSRTTVFRADATKHFYKTLRAKLGQ</sequence>
<evidence type="ECO:0000313" key="3">
    <source>
        <dbReference type="Proteomes" id="UP000614123"/>
    </source>
</evidence>
<dbReference type="Pfam" id="PF13676">
    <property type="entry name" value="TIR_2"/>
    <property type="match status" value="1"/>
</dbReference>
<evidence type="ECO:0000313" key="2">
    <source>
        <dbReference type="EMBL" id="MBI6652940.1"/>
    </source>
</evidence>
<accession>A0ABS0VS60</accession>
<feature type="domain" description="TIR" evidence="1">
    <location>
        <begin position="3"/>
        <end position="82"/>
    </location>
</feature>
<dbReference type="EMBL" id="JAEILD010000180">
    <property type="protein sequence ID" value="MBI6652940.1"/>
    <property type="molecule type" value="Genomic_DNA"/>
</dbReference>
<dbReference type="InterPro" id="IPR000157">
    <property type="entry name" value="TIR_dom"/>
</dbReference>
<evidence type="ECO:0000259" key="1">
    <source>
        <dbReference type="Pfam" id="PF13676"/>
    </source>
</evidence>
<dbReference type="SUPFAM" id="SSF52200">
    <property type="entry name" value="Toll/Interleukin receptor TIR domain"/>
    <property type="match status" value="1"/>
</dbReference>
<dbReference type="Gene3D" id="3.40.50.10140">
    <property type="entry name" value="Toll/interleukin-1 receptor homology (TIR) domain"/>
    <property type="match status" value="1"/>
</dbReference>
<keyword evidence="3" id="KW-1185">Reference proteome</keyword>